<keyword evidence="1" id="KW-0805">Transcription regulation</keyword>
<comment type="caution">
    <text evidence="6">The sequence shown here is derived from an EMBL/GenBank/DDBJ whole genome shotgun (WGS) entry which is preliminary data.</text>
</comment>
<dbReference type="InterPro" id="IPR036271">
    <property type="entry name" value="Tet_transcr_reg_TetR-rel_C_sf"/>
</dbReference>
<name>A0A916JGA1_9BACT</name>
<keyword evidence="7" id="KW-1185">Reference proteome</keyword>
<evidence type="ECO:0000259" key="5">
    <source>
        <dbReference type="PROSITE" id="PS50977"/>
    </source>
</evidence>
<protein>
    <recommendedName>
        <fullName evidence="5">HTH tetR-type domain-containing protein</fullName>
    </recommendedName>
</protein>
<dbReference type="Proteomes" id="UP000680038">
    <property type="component" value="Unassembled WGS sequence"/>
</dbReference>
<reference evidence="6" key="1">
    <citation type="submission" date="2021-04" db="EMBL/GenBank/DDBJ databases">
        <authorList>
            <person name="Rodrigo-Torres L."/>
            <person name="Arahal R. D."/>
            <person name="Lucena T."/>
        </authorList>
    </citation>
    <scope>NUCLEOTIDE SEQUENCE</scope>
    <source>
        <strain evidence="6">CECT 9275</strain>
    </source>
</reference>
<evidence type="ECO:0000256" key="4">
    <source>
        <dbReference type="PROSITE-ProRule" id="PRU00335"/>
    </source>
</evidence>
<dbReference type="SUPFAM" id="SSF48498">
    <property type="entry name" value="Tetracyclin repressor-like, C-terminal domain"/>
    <property type="match status" value="1"/>
</dbReference>
<accession>A0A916JGA1</accession>
<dbReference type="Gene3D" id="1.10.357.10">
    <property type="entry name" value="Tetracycline Repressor, domain 2"/>
    <property type="match status" value="1"/>
</dbReference>
<dbReference type="InterPro" id="IPR011075">
    <property type="entry name" value="TetR_C"/>
</dbReference>
<dbReference type="GO" id="GO:0003677">
    <property type="term" value="F:DNA binding"/>
    <property type="evidence" value="ECO:0007669"/>
    <property type="project" value="UniProtKB-UniRule"/>
</dbReference>
<dbReference type="EMBL" id="CAJRAF010000002">
    <property type="protein sequence ID" value="CAG5005001.1"/>
    <property type="molecule type" value="Genomic_DNA"/>
</dbReference>
<dbReference type="PANTHER" id="PTHR47506">
    <property type="entry name" value="TRANSCRIPTIONAL REGULATORY PROTEIN"/>
    <property type="match status" value="1"/>
</dbReference>
<evidence type="ECO:0000256" key="1">
    <source>
        <dbReference type="ARBA" id="ARBA00023015"/>
    </source>
</evidence>
<dbReference type="PROSITE" id="PS50977">
    <property type="entry name" value="HTH_TETR_2"/>
    <property type="match status" value="1"/>
</dbReference>
<dbReference type="PANTHER" id="PTHR47506:SF3">
    <property type="entry name" value="HTH-TYPE TRANSCRIPTIONAL REGULATOR LMRA"/>
    <property type="match status" value="1"/>
</dbReference>
<feature type="DNA-binding region" description="H-T-H motif" evidence="4">
    <location>
        <begin position="31"/>
        <end position="50"/>
    </location>
</feature>
<sequence length="202" mass="22206">MEFVPRSEKTRQLIIEATAGIFNKKGYAGTSISDLTEATHLTKGSIYGNFRNKEEVALAAFDYNLKLWQSIIRSKIRKASTQKEALIILADIFRSNAKDTLPEGGCPFLNTITEADDTHEELRKRAAAGLLRWKDEIAGMIRKGIDTGEFVPGTDVDKLAFSIIALVEGAILIGSGTQNPAYCDAILSTIKDLIRNIETNSI</sequence>
<proteinExistence type="predicted"/>
<dbReference type="InterPro" id="IPR001647">
    <property type="entry name" value="HTH_TetR"/>
</dbReference>
<dbReference type="InterPro" id="IPR009057">
    <property type="entry name" value="Homeodomain-like_sf"/>
</dbReference>
<keyword evidence="3" id="KW-0804">Transcription</keyword>
<dbReference type="Pfam" id="PF00440">
    <property type="entry name" value="TetR_N"/>
    <property type="match status" value="1"/>
</dbReference>
<dbReference type="RefSeq" id="WP_215239986.1">
    <property type="nucleotide sequence ID" value="NZ_CAJRAF010000002.1"/>
</dbReference>
<evidence type="ECO:0000313" key="6">
    <source>
        <dbReference type="EMBL" id="CAG5005001.1"/>
    </source>
</evidence>
<gene>
    <name evidence="6" type="ORF">DYBT9275_03495</name>
</gene>
<evidence type="ECO:0000313" key="7">
    <source>
        <dbReference type="Proteomes" id="UP000680038"/>
    </source>
</evidence>
<feature type="domain" description="HTH tetR-type" evidence="5">
    <location>
        <begin position="8"/>
        <end position="68"/>
    </location>
</feature>
<dbReference type="SUPFAM" id="SSF46689">
    <property type="entry name" value="Homeodomain-like"/>
    <property type="match status" value="1"/>
</dbReference>
<keyword evidence="2 4" id="KW-0238">DNA-binding</keyword>
<organism evidence="6 7">
    <name type="scientific">Dyadobacter helix</name>
    <dbReference type="NCBI Taxonomy" id="2822344"/>
    <lineage>
        <taxon>Bacteria</taxon>
        <taxon>Pseudomonadati</taxon>
        <taxon>Bacteroidota</taxon>
        <taxon>Cytophagia</taxon>
        <taxon>Cytophagales</taxon>
        <taxon>Spirosomataceae</taxon>
        <taxon>Dyadobacter</taxon>
    </lineage>
</organism>
<dbReference type="AlphaFoldDB" id="A0A916JGA1"/>
<evidence type="ECO:0000256" key="3">
    <source>
        <dbReference type="ARBA" id="ARBA00023163"/>
    </source>
</evidence>
<dbReference type="PRINTS" id="PR00455">
    <property type="entry name" value="HTHTETR"/>
</dbReference>
<dbReference type="Pfam" id="PF16925">
    <property type="entry name" value="TetR_C_13"/>
    <property type="match status" value="1"/>
</dbReference>
<evidence type="ECO:0000256" key="2">
    <source>
        <dbReference type="ARBA" id="ARBA00023125"/>
    </source>
</evidence>